<dbReference type="Pfam" id="PF22296">
    <property type="entry name" value="bAvd"/>
    <property type="match status" value="1"/>
</dbReference>
<dbReference type="InterPro" id="IPR055360">
    <property type="entry name" value="bAvd"/>
</dbReference>
<dbReference type="EMBL" id="POQS01000024">
    <property type="protein sequence ID" value="PND29694.1"/>
    <property type="molecule type" value="Genomic_DNA"/>
</dbReference>
<organism evidence="2 3">
    <name type="scientific">Achromobacter pulmonis</name>
    <dbReference type="NCBI Taxonomy" id="1389932"/>
    <lineage>
        <taxon>Bacteria</taxon>
        <taxon>Pseudomonadati</taxon>
        <taxon>Pseudomonadota</taxon>
        <taxon>Betaproteobacteria</taxon>
        <taxon>Burkholderiales</taxon>
        <taxon>Alcaligenaceae</taxon>
        <taxon>Achromobacter</taxon>
    </lineage>
</organism>
<gene>
    <name evidence="2" type="ORF">C1I89_33300</name>
</gene>
<dbReference type="InterPro" id="IPR036583">
    <property type="entry name" value="23S_rRNA_IVS_sf"/>
</dbReference>
<evidence type="ECO:0000313" key="3">
    <source>
        <dbReference type="Proteomes" id="UP000235994"/>
    </source>
</evidence>
<dbReference type="CDD" id="cd16376">
    <property type="entry name" value="Avd_like"/>
    <property type="match status" value="1"/>
</dbReference>
<feature type="domain" description="bAvd-like" evidence="1">
    <location>
        <begin position="14"/>
        <end position="117"/>
    </location>
</feature>
<comment type="caution">
    <text evidence="2">The sequence shown here is derived from an EMBL/GenBank/DDBJ whole genome shotgun (WGS) entry which is preliminary data.</text>
</comment>
<accession>A0A2N8K8B9</accession>
<name>A0A2N8K8B9_9BURK</name>
<dbReference type="Proteomes" id="UP000235994">
    <property type="component" value="Unassembled WGS sequence"/>
</dbReference>
<dbReference type="AlphaFoldDB" id="A0A2N8K8B9"/>
<evidence type="ECO:0000313" key="2">
    <source>
        <dbReference type="EMBL" id="PND29694.1"/>
    </source>
</evidence>
<dbReference type="Gene3D" id="1.20.1440.60">
    <property type="entry name" value="23S rRNA-intervening sequence"/>
    <property type="match status" value="1"/>
</dbReference>
<reference evidence="2 3" key="1">
    <citation type="submission" date="2018-01" db="EMBL/GenBank/DDBJ databases">
        <title>The draft genome of an aniline degradation strain ANB-1.</title>
        <authorList>
            <person name="Zhang L."/>
            <person name="Jiang J."/>
        </authorList>
    </citation>
    <scope>NUCLEOTIDE SEQUENCE [LARGE SCALE GENOMIC DNA]</scope>
    <source>
        <strain evidence="2 3">ANB-1</strain>
    </source>
</reference>
<proteinExistence type="predicted"/>
<keyword evidence="3" id="KW-1185">Reference proteome</keyword>
<dbReference type="RefSeq" id="WP_102776379.1">
    <property type="nucleotide sequence ID" value="NZ_POQS01000024.1"/>
</dbReference>
<evidence type="ECO:0000259" key="1">
    <source>
        <dbReference type="Pfam" id="PF22296"/>
    </source>
</evidence>
<protein>
    <recommendedName>
        <fullName evidence="1">bAvd-like domain-containing protein</fullName>
    </recommendedName>
</protein>
<dbReference type="NCBIfam" id="NF033474">
    <property type="entry name" value="DivGenRetAVD"/>
    <property type="match status" value="1"/>
</dbReference>
<sequence>MSVNPESAPRQRGLVIVNKVERLMVDLGPHIDKIPRHQRFRYGARLEEALWELVRRLIEAAMSNQKSKVYRADEQVRYIHALLRHGAERDLLGAKRVGDAAGKLAEVGAMLGAWRQRLEG</sequence>